<dbReference type="WBParaSite" id="JU765_v2.g1005.t1">
    <property type="protein sequence ID" value="JU765_v2.g1005.t1"/>
    <property type="gene ID" value="JU765_v2.g1005"/>
</dbReference>
<protein>
    <submittedName>
        <fullName evidence="2">Orotate phosphoribosyltransferase</fullName>
    </submittedName>
</protein>
<name>A0AC34PUD8_9BILA</name>
<evidence type="ECO:0000313" key="1">
    <source>
        <dbReference type="Proteomes" id="UP000887576"/>
    </source>
</evidence>
<proteinExistence type="predicted"/>
<reference evidence="2" key="1">
    <citation type="submission" date="2025-08" db="UniProtKB">
        <authorList>
            <consortium name="WormBaseParasite"/>
        </authorList>
    </citation>
    <scope>IDENTIFICATION</scope>
</reference>
<organism evidence="1 2">
    <name type="scientific">Panagrolaimus sp. JU765</name>
    <dbReference type="NCBI Taxonomy" id="591449"/>
    <lineage>
        <taxon>Eukaryota</taxon>
        <taxon>Metazoa</taxon>
        <taxon>Ecdysozoa</taxon>
        <taxon>Nematoda</taxon>
        <taxon>Chromadorea</taxon>
        <taxon>Rhabditida</taxon>
        <taxon>Tylenchina</taxon>
        <taxon>Panagrolaimomorpha</taxon>
        <taxon>Panagrolaimoidea</taxon>
        <taxon>Panagrolaimidae</taxon>
        <taxon>Panagrolaimus</taxon>
    </lineage>
</organism>
<evidence type="ECO:0000313" key="2">
    <source>
        <dbReference type="WBParaSite" id="JU765_v2.g1005.t1"/>
    </source>
</evidence>
<dbReference type="Proteomes" id="UP000887576">
    <property type="component" value="Unplaced"/>
</dbReference>
<sequence length="61" mass="7054">MDSTLLREFYEKQVYKLGEFTLKSGIKSSIYIDLRVLISTPELLSETCKELVKVIKEGELQ</sequence>
<accession>A0AC34PUD8</accession>